<dbReference type="GO" id="GO:0016887">
    <property type="term" value="F:ATP hydrolysis activity"/>
    <property type="evidence" value="ECO:0007669"/>
    <property type="project" value="RHEA"/>
</dbReference>
<dbReference type="SUPFAM" id="SSF52540">
    <property type="entry name" value="P-loop containing nucleoside triphosphate hydrolases"/>
    <property type="match status" value="1"/>
</dbReference>
<accession>A0A5J5GVU4</accession>
<dbReference type="OrthoDB" id="9765670at2"/>
<evidence type="ECO:0000256" key="3">
    <source>
        <dbReference type="ARBA" id="ARBA00022801"/>
    </source>
</evidence>
<dbReference type="InterPro" id="IPR027417">
    <property type="entry name" value="P-loop_NTPase"/>
</dbReference>
<keyword evidence="14" id="KW-1185">Reference proteome</keyword>
<comment type="similarity">
    <text evidence="1">Belongs to the helicase family. UvrD subfamily.</text>
</comment>
<organism evidence="13 14">
    <name type="scientific">Niallia endozanthoxylica</name>
    <dbReference type="NCBI Taxonomy" id="2036016"/>
    <lineage>
        <taxon>Bacteria</taxon>
        <taxon>Bacillati</taxon>
        <taxon>Bacillota</taxon>
        <taxon>Bacilli</taxon>
        <taxon>Bacillales</taxon>
        <taxon>Bacillaceae</taxon>
        <taxon>Niallia</taxon>
    </lineage>
</organism>
<name>A0A5J5GVU4_9BACI</name>
<dbReference type="Proteomes" id="UP000326671">
    <property type="component" value="Unassembled WGS sequence"/>
</dbReference>
<dbReference type="Gene3D" id="1.10.10.160">
    <property type="match status" value="1"/>
</dbReference>
<dbReference type="GO" id="GO:0043138">
    <property type="term" value="F:3'-5' DNA helicase activity"/>
    <property type="evidence" value="ECO:0007669"/>
    <property type="project" value="UniProtKB-EC"/>
</dbReference>
<gene>
    <name evidence="13" type="ORF">F4V44_25835</name>
</gene>
<evidence type="ECO:0000256" key="2">
    <source>
        <dbReference type="ARBA" id="ARBA00022741"/>
    </source>
</evidence>
<evidence type="ECO:0000259" key="12">
    <source>
        <dbReference type="PROSITE" id="PS51198"/>
    </source>
</evidence>
<dbReference type="AlphaFoldDB" id="A0A5J5GVU4"/>
<dbReference type="GO" id="GO:0003677">
    <property type="term" value="F:DNA binding"/>
    <property type="evidence" value="ECO:0007669"/>
    <property type="project" value="UniProtKB-KW"/>
</dbReference>
<dbReference type="PANTHER" id="PTHR11070">
    <property type="entry name" value="UVRD / RECB / PCRA DNA HELICASE FAMILY MEMBER"/>
    <property type="match status" value="1"/>
</dbReference>
<dbReference type="EMBL" id="VYKL01000062">
    <property type="protein sequence ID" value="KAA9012285.1"/>
    <property type="molecule type" value="Genomic_DNA"/>
</dbReference>
<keyword evidence="5 11" id="KW-0067">ATP-binding</keyword>
<dbReference type="InterPro" id="IPR013986">
    <property type="entry name" value="DExx_box_DNA_helicase_dom_sf"/>
</dbReference>
<keyword evidence="6" id="KW-0238">DNA-binding</keyword>
<dbReference type="GO" id="GO:0005524">
    <property type="term" value="F:ATP binding"/>
    <property type="evidence" value="ECO:0007669"/>
    <property type="project" value="UniProtKB-UniRule"/>
</dbReference>
<evidence type="ECO:0000256" key="10">
    <source>
        <dbReference type="ARBA" id="ARBA00048988"/>
    </source>
</evidence>
<dbReference type="InterPro" id="IPR000212">
    <property type="entry name" value="DNA_helicase_UvrD/REP"/>
</dbReference>
<keyword evidence="4 11" id="KW-0347">Helicase</keyword>
<comment type="caution">
    <text evidence="13">The sequence shown here is derived from an EMBL/GenBank/DDBJ whole genome shotgun (WGS) entry which is preliminary data.</text>
</comment>
<keyword evidence="7" id="KW-0413">Isomerase</keyword>
<dbReference type="EC" id="5.6.2.4" evidence="9"/>
<feature type="binding site" evidence="11">
    <location>
        <begin position="24"/>
        <end position="31"/>
    </location>
    <ligand>
        <name>ATP</name>
        <dbReference type="ChEBI" id="CHEBI:30616"/>
    </ligand>
</feature>
<dbReference type="InterPro" id="IPR014017">
    <property type="entry name" value="DNA_helicase_UvrD-like_C"/>
</dbReference>
<keyword evidence="3 11" id="KW-0378">Hydrolase</keyword>
<evidence type="ECO:0000256" key="5">
    <source>
        <dbReference type="ARBA" id="ARBA00022840"/>
    </source>
</evidence>
<dbReference type="PROSITE" id="PS51198">
    <property type="entry name" value="UVRD_HELICASE_ATP_BIND"/>
    <property type="match status" value="1"/>
</dbReference>
<evidence type="ECO:0000256" key="8">
    <source>
        <dbReference type="ARBA" id="ARBA00034617"/>
    </source>
</evidence>
<dbReference type="Pfam" id="PF00580">
    <property type="entry name" value="UvrD-helicase"/>
    <property type="match status" value="1"/>
</dbReference>
<reference evidence="13 14" key="1">
    <citation type="submission" date="2019-09" db="EMBL/GenBank/DDBJ databases">
        <title>Whole genome sequences of isolates from the Mars Exploration Rovers.</title>
        <authorList>
            <person name="Seuylemezian A."/>
            <person name="Vaishampayan P."/>
        </authorList>
    </citation>
    <scope>NUCLEOTIDE SEQUENCE [LARGE SCALE GENOMIC DNA]</scope>
    <source>
        <strain evidence="13 14">MER_TA_151</strain>
    </source>
</reference>
<evidence type="ECO:0000256" key="1">
    <source>
        <dbReference type="ARBA" id="ARBA00009922"/>
    </source>
</evidence>
<evidence type="ECO:0000256" key="11">
    <source>
        <dbReference type="PROSITE-ProRule" id="PRU00560"/>
    </source>
</evidence>
<dbReference type="Pfam" id="PF13361">
    <property type="entry name" value="UvrD_C"/>
    <property type="match status" value="1"/>
</dbReference>
<evidence type="ECO:0000256" key="4">
    <source>
        <dbReference type="ARBA" id="ARBA00022806"/>
    </source>
</evidence>
<dbReference type="InterPro" id="IPR014016">
    <property type="entry name" value="UvrD-like_ATP-bd"/>
</dbReference>
<sequence length="577" mass="67240">MVNFEPTPQQNTILEWNDNAVIIAGPGSGKTWTLAKKIQQVIEDCKDYQGVIAISYTNKASKELEKRAKLLCTEIKQSFFSTIDSFCSSEIVLSFGKRLLGTPPRPVLVEKVQDKEREQLIITIKQSIKTIIEKYSQYTLQQIYDQDICVYEELDTTHRKYLEERFFAGYFDLHLIGGMANLILLSSKACAKYLKAKYRYVFIDEFQDSDFEQYSLFRRFSELGIISWAVGDFNQSIYSFKSGSPKYMEKLTAMDSFKQFEMNINHRCHPFIQSYANLFLRLQRGQDISSVPEGESRIVRVSLAGTQYQIGIWLNETIDKIIELSGVDKNSKIVLLGRTNETLEMISEVLTIPHRLQHKLLLNDDRSIGGNMLRQLLIISFNPKEYTSKDFIESYFDYRVRGIRKNVVAVKNLINEFKRECLYKGGDNKKSERIINRLDEIIQNIYPDYELSELTKLACEQLINNPALLENFTPFKDQEIQLLTIHGSKGLEFDIVLHLDLFDDTFPEYRSMGKSEKLREDENLHYIALTRAREYVFLISNTIKRFYSYKAQDYCEYKKRPSPYILGAIEDYQITIE</sequence>
<dbReference type="GO" id="GO:0000725">
    <property type="term" value="P:recombinational repair"/>
    <property type="evidence" value="ECO:0007669"/>
    <property type="project" value="TreeGrafter"/>
</dbReference>
<evidence type="ECO:0000313" key="13">
    <source>
        <dbReference type="EMBL" id="KAA9012285.1"/>
    </source>
</evidence>
<protein>
    <recommendedName>
        <fullName evidence="9">DNA 3'-5' helicase</fullName>
        <ecNumber evidence="9">5.6.2.4</ecNumber>
    </recommendedName>
</protein>
<evidence type="ECO:0000256" key="9">
    <source>
        <dbReference type="ARBA" id="ARBA00034808"/>
    </source>
</evidence>
<dbReference type="Gene3D" id="3.40.50.300">
    <property type="entry name" value="P-loop containing nucleotide triphosphate hydrolases"/>
    <property type="match status" value="2"/>
</dbReference>
<feature type="domain" description="UvrD-like helicase ATP-binding" evidence="12">
    <location>
        <begin position="3"/>
        <end position="269"/>
    </location>
</feature>
<comment type="catalytic activity">
    <reaction evidence="10">
        <text>ATP + H2O = ADP + phosphate + H(+)</text>
        <dbReference type="Rhea" id="RHEA:13065"/>
        <dbReference type="ChEBI" id="CHEBI:15377"/>
        <dbReference type="ChEBI" id="CHEBI:15378"/>
        <dbReference type="ChEBI" id="CHEBI:30616"/>
        <dbReference type="ChEBI" id="CHEBI:43474"/>
        <dbReference type="ChEBI" id="CHEBI:456216"/>
        <dbReference type="EC" id="5.6.2.4"/>
    </reaction>
</comment>
<keyword evidence="2 11" id="KW-0547">Nucleotide-binding</keyword>
<dbReference type="RefSeq" id="WP_150442853.1">
    <property type="nucleotide sequence ID" value="NZ_VYKL01000062.1"/>
</dbReference>
<comment type="catalytic activity">
    <reaction evidence="8">
        <text>Couples ATP hydrolysis with the unwinding of duplex DNA by translocating in the 3'-5' direction.</text>
        <dbReference type="EC" id="5.6.2.4"/>
    </reaction>
</comment>
<evidence type="ECO:0000256" key="7">
    <source>
        <dbReference type="ARBA" id="ARBA00023235"/>
    </source>
</evidence>
<proteinExistence type="inferred from homology"/>
<evidence type="ECO:0000256" key="6">
    <source>
        <dbReference type="ARBA" id="ARBA00023125"/>
    </source>
</evidence>
<evidence type="ECO:0000313" key="14">
    <source>
        <dbReference type="Proteomes" id="UP000326671"/>
    </source>
</evidence>
<dbReference type="PANTHER" id="PTHR11070:SF2">
    <property type="entry name" value="ATP-DEPENDENT DNA HELICASE SRS2"/>
    <property type="match status" value="1"/>
</dbReference>